<dbReference type="PANTHER" id="PTHR30055">
    <property type="entry name" value="HTH-TYPE TRANSCRIPTIONAL REGULATOR RUTR"/>
    <property type="match status" value="1"/>
</dbReference>
<dbReference type="RefSeq" id="WP_211541323.1">
    <property type="nucleotide sequence ID" value="NZ_JAGTUK010000001.1"/>
</dbReference>
<evidence type="ECO:0000259" key="5">
    <source>
        <dbReference type="PROSITE" id="PS50977"/>
    </source>
</evidence>
<gene>
    <name evidence="6" type="ORF">KE274_03810</name>
</gene>
<reference evidence="6 7" key="1">
    <citation type="submission" date="2021-04" db="EMBL/GenBank/DDBJ databases">
        <title>Whole genome analysis of root endophytic bacterium Microbacterium paraoxydans ku-mp colonizing RP-bio226 rice variety.</title>
        <authorList>
            <person name="Ulaganathan K."/>
            <person name="Latha B."/>
        </authorList>
    </citation>
    <scope>NUCLEOTIDE SEQUENCE [LARGE SCALE GENOMIC DNA]</scope>
    <source>
        <strain evidence="7">ku-mp</strain>
    </source>
</reference>
<dbReference type="PANTHER" id="PTHR30055:SF234">
    <property type="entry name" value="HTH-TYPE TRANSCRIPTIONAL REGULATOR BETI"/>
    <property type="match status" value="1"/>
</dbReference>
<keyword evidence="1" id="KW-0805">Transcription regulation</keyword>
<comment type="caution">
    <text evidence="6">The sequence shown here is derived from an EMBL/GenBank/DDBJ whole genome shotgun (WGS) entry which is preliminary data.</text>
</comment>
<evidence type="ECO:0000256" key="1">
    <source>
        <dbReference type="ARBA" id="ARBA00023015"/>
    </source>
</evidence>
<keyword evidence="2 4" id="KW-0238">DNA-binding</keyword>
<dbReference type="PROSITE" id="PS50977">
    <property type="entry name" value="HTH_TETR_2"/>
    <property type="match status" value="1"/>
</dbReference>
<accession>A0ABS5IJT6</accession>
<dbReference type="InterPro" id="IPR050109">
    <property type="entry name" value="HTH-type_TetR-like_transc_reg"/>
</dbReference>
<dbReference type="InterPro" id="IPR009057">
    <property type="entry name" value="Homeodomain-like_sf"/>
</dbReference>
<dbReference type="EMBL" id="JAGTUK010000001">
    <property type="protein sequence ID" value="MBS0023225.1"/>
    <property type="molecule type" value="Genomic_DNA"/>
</dbReference>
<sequence>MDPSADSPREQRKRETSRALTSAARRWTIERGFAGFTIEELCAEAGVSRRTFFNYFESKENAVFGIAVTDSRHEELEEAFATADGDLLDDFVELTIGRFALFNPVEHASELFAVIEKEPRLLKAAFEQQEKHERRDVALIARRLDDTAEAELRAQVLVQSVGALVRLCLEQLLHHHSTDPFAELIRRRLRLARDLYSPAQKAH</sequence>
<dbReference type="InterPro" id="IPR023772">
    <property type="entry name" value="DNA-bd_HTH_TetR-type_CS"/>
</dbReference>
<evidence type="ECO:0000256" key="2">
    <source>
        <dbReference type="ARBA" id="ARBA00023125"/>
    </source>
</evidence>
<keyword evidence="7" id="KW-1185">Reference proteome</keyword>
<evidence type="ECO:0000313" key="6">
    <source>
        <dbReference type="EMBL" id="MBS0023225.1"/>
    </source>
</evidence>
<evidence type="ECO:0000256" key="3">
    <source>
        <dbReference type="ARBA" id="ARBA00023163"/>
    </source>
</evidence>
<dbReference type="InterPro" id="IPR001647">
    <property type="entry name" value="HTH_TetR"/>
</dbReference>
<dbReference type="Proteomes" id="UP000678243">
    <property type="component" value="Unassembled WGS sequence"/>
</dbReference>
<dbReference type="Pfam" id="PF00440">
    <property type="entry name" value="TetR_N"/>
    <property type="match status" value="1"/>
</dbReference>
<evidence type="ECO:0000313" key="7">
    <source>
        <dbReference type="Proteomes" id="UP000678243"/>
    </source>
</evidence>
<proteinExistence type="predicted"/>
<feature type="domain" description="HTH tetR-type" evidence="5">
    <location>
        <begin position="14"/>
        <end position="74"/>
    </location>
</feature>
<evidence type="ECO:0000256" key="4">
    <source>
        <dbReference type="PROSITE-ProRule" id="PRU00335"/>
    </source>
</evidence>
<dbReference type="SUPFAM" id="SSF46689">
    <property type="entry name" value="Homeodomain-like"/>
    <property type="match status" value="1"/>
</dbReference>
<organism evidence="6 7">
    <name type="scientific">Microbacterium paraoxydans</name>
    <dbReference type="NCBI Taxonomy" id="199592"/>
    <lineage>
        <taxon>Bacteria</taxon>
        <taxon>Bacillati</taxon>
        <taxon>Actinomycetota</taxon>
        <taxon>Actinomycetes</taxon>
        <taxon>Micrococcales</taxon>
        <taxon>Microbacteriaceae</taxon>
        <taxon>Microbacterium</taxon>
    </lineage>
</organism>
<protein>
    <submittedName>
        <fullName evidence="6">TetR family transcriptional regulator</fullName>
    </submittedName>
</protein>
<dbReference type="PROSITE" id="PS01081">
    <property type="entry name" value="HTH_TETR_1"/>
    <property type="match status" value="1"/>
</dbReference>
<feature type="DNA-binding region" description="H-T-H motif" evidence="4">
    <location>
        <begin position="37"/>
        <end position="56"/>
    </location>
</feature>
<dbReference type="Gene3D" id="1.10.357.10">
    <property type="entry name" value="Tetracycline Repressor, domain 2"/>
    <property type="match status" value="1"/>
</dbReference>
<name>A0ABS5IJT6_9MICO</name>
<keyword evidence="3" id="KW-0804">Transcription</keyword>